<comment type="subcellular location">
    <subcellularLocation>
        <location evidence="1">Cell envelope</location>
    </subcellularLocation>
</comment>
<name>A0A831A3E5_ERWAM</name>
<keyword evidence="5 6" id="KW-0732">Signal</keyword>
<evidence type="ECO:0000256" key="3">
    <source>
        <dbReference type="ARBA" id="ARBA00022448"/>
    </source>
</evidence>
<evidence type="ECO:0000259" key="7">
    <source>
        <dbReference type="PROSITE" id="PS50983"/>
    </source>
</evidence>
<dbReference type="SUPFAM" id="SSF53807">
    <property type="entry name" value="Helical backbone' metal receptor"/>
    <property type="match status" value="1"/>
</dbReference>
<comment type="similarity">
    <text evidence="2">Belongs to the bacterial solute-binding protein 8 family.</text>
</comment>
<evidence type="ECO:0000313" key="8">
    <source>
        <dbReference type="EMBL" id="CCO94785.1"/>
    </source>
</evidence>
<dbReference type="NCBIfam" id="NF007864">
    <property type="entry name" value="PRK10576.1"/>
    <property type="match status" value="1"/>
</dbReference>
<dbReference type="PRINTS" id="PR01715">
    <property type="entry name" value="FERRIBNDNGPP"/>
</dbReference>
<gene>
    <name evidence="8" type="primary">fhuD</name>
    <name evidence="8" type="ORF">BN437_2875</name>
</gene>
<organism evidence="8 9">
    <name type="scientific">Erwinia amylovora NBRC 12687 = CFBP 1232</name>
    <dbReference type="NCBI Taxonomy" id="1219359"/>
    <lineage>
        <taxon>Bacteria</taxon>
        <taxon>Pseudomonadati</taxon>
        <taxon>Pseudomonadota</taxon>
        <taxon>Gammaproteobacteria</taxon>
        <taxon>Enterobacterales</taxon>
        <taxon>Erwiniaceae</taxon>
        <taxon>Erwinia</taxon>
    </lineage>
</organism>
<evidence type="ECO:0000313" key="9">
    <source>
        <dbReference type="Proteomes" id="UP000013111"/>
    </source>
</evidence>
<dbReference type="AlphaFoldDB" id="A0A831A3E5"/>
<dbReference type="EMBL" id="CAPB01000035">
    <property type="protein sequence ID" value="CCO94785.1"/>
    <property type="molecule type" value="Genomic_DNA"/>
</dbReference>
<reference evidence="8 9" key="2">
    <citation type="submission" date="2013-04" db="EMBL/GenBank/DDBJ databases">
        <title>Comparative genomics of 12 strains of Erwinia amylovora identifies a pan-genome with a large conserved core and provides insights into host specificity.</title>
        <authorList>
            <person name="Mann R.A."/>
            <person name="Smits T.H.M."/>
            <person name="Buehlmann A."/>
            <person name="Blom J."/>
            <person name="Goesmann A."/>
            <person name="Frey J.E."/>
            <person name="Plummer K.M."/>
            <person name="Beer S.V."/>
            <person name="Luck J."/>
            <person name="Duffy B."/>
            <person name="Rodoni B."/>
        </authorList>
    </citation>
    <scope>NUCLEOTIDE SEQUENCE [LARGE SCALE GENOMIC DNA]</scope>
    <source>
        <strain evidence="9">CFBP 1232</strain>
    </source>
</reference>
<dbReference type="RefSeq" id="WP_004159509.1">
    <property type="nucleotide sequence ID" value="NZ_BAYW01000021.1"/>
</dbReference>
<dbReference type="GO" id="GO:0030288">
    <property type="term" value="C:outer membrane-bounded periplasmic space"/>
    <property type="evidence" value="ECO:0007669"/>
    <property type="project" value="TreeGrafter"/>
</dbReference>
<evidence type="ECO:0000256" key="6">
    <source>
        <dbReference type="SAM" id="SignalP"/>
    </source>
</evidence>
<feature type="signal peptide" evidence="6">
    <location>
        <begin position="1"/>
        <end position="28"/>
    </location>
</feature>
<evidence type="ECO:0000256" key="1">
    <source>
        <dbReference type="ARBA" id="ARBA00004196"/>
    </source>
</evidence>
<accession>A0A831A3E5</accession>
<comment type="caution">
    <text evidence="8">The sequence shown here is derived from an EMBL/GenBank/DDBJ whole genome shotgun (WGS) entry which is preliminary data.</text>
</comment>
<dbReference type="GO" id="GO:1901678">
    <property type="term" value="P:iron coordination entity transport"/>
    <property type="evidence" value="ECO:0007669"/>
    <property type="project" value="UniProtKB-ARBA"/>
</dbReference>
<feature type="domain" description="Fe/B12 periplasmic-binding" evidence="7">
    <location>
        <begin position="33"/>
        <end position="292"/>
    </location>
</feature>
<keyword evidence="3" id="KW-0813">Transport</keyword>
<dbReference type="PANTHER" id="PTHR30532">
    <property type="entry name" value="IRON III DICITRATE-BINDING PERIPLASMIC PROTEIN"/>
    <property type="match status" value="1"/>
</dbReference>
<keyword evidence="4" id="KW-0406">Ion transport</keyword>
<proteinExistence type="inferred from homology"/>
<dbReference type="CDD" id="cd01146">
    <property type="entry name" value="FhuD"/>
    <property type="match status" value="1"/>
</dbReference>
<dbReference type="InterPro" id="IPR051313">
    <property type="entry name" value="Bact_iron-sidero_bind"/>
</dbReference>
<keyword evidence="4" id="KW-0408">Iron</keyword>
<sequence length="292" mass="32447">MPDLPRRRLLTALAFSPLLARLPGVAHAAGEPRVIALEWLPLELLMALGVTPLGAAELYNYRLWVGKPELPPSVVDVGLRSEPNLELITQMQPSLILFSQGYGPDPARLQRIAPGMGFAFNDGSGKPLTGARHALMALANRIDRVPQAQAHLAQLDALMQQVKQRLATRAHRPLLLMSILDARHAIVFTANGLFQEVMDHLGLENAWKGEKTFWGSAVIGIERLAKLGDVEAICFEHGNEKLMQQVSASALWQSMPFVRERRFRQVPRVWFYGATLSAMRFIHCLDRVAGEE</sequence>
<dbReference type="Proteomes" id="UP000013111">
    <property type="component" value="Unassembled WGS sequence"/>
</dbReference>
<evidence type="ECO:0000256" key="2">
    <source>
        <dbReference type="ARBA" id="ARBA00008814"/>
    </source>
</evidence>
<feature type="chain" id="PRO_5032476741" evidence="6">
    <location>
        <begin position="29"/>
        <end position="292"/>
    </location>
</feature>
<dbReference type="PROSITE" id="PS50983">
    <property type="entry name" value="FE_B12_PBP"/>
    <property type="match status" value="1"/>
</dbReference>
<dbReference type="Pfam" id="PF01497">
    <property type="entry name" value="Peripla_BP_2"/>
    <property type="match status" value="1"/>
</dbReference>
<reference evidence="8 9" key="1">
    <citation type="submission" date="2012-11" db="EMBL/GenBank/DDBJ databases">
        <authorList>
            <person name="Linke B."/>
        </authorList>
    </citation>
    <scope>NUCLEOTIDE SEQUENCE [LARGE SCALE GENOMIC DNA]</scope>
    <source>
        <strain evidence="9">CFBP 1232</strain>
    </source>
</reference>
<dbReference type="PANTHER" id="PTHR30532:SF1">
    <property type="entry name" value="IRON(3+)-HYDROXAMATE-BINDING PROTEIN FHUD"/>
    <property type="match status" value="1"/>
</dbReference>
<dbReference type="Gene3D" id="3.40.50.1980">
    <property type="entry name" value="Nitrogenase molybdenum iron protein domain"/>
    <property type="match status" value="2"/>
</dbReference>
<protein>
    <submittedName>
        <fullName evidence="8">Ferrichrome ABC transport system, periplasmic protein</fullName>
    </submittedName>
</protein>
<dbReference type="InterPro" id="IPR002491">
    <property type="entry name" value="ABC_transptr_periplasmic_BD"/>
</dbReference>
<keyword evidence="4" id="KW-0410">Iron transport</keyword>
<dbReference type="GeneID" id="97606952"/>
<evidence type="ECO:0000256" key="5">
    <source>
        <dbReference type="ARBA" id="ARBA00022729"/>
    </source>
</evidence>
<evidence type="ECO:0000256" key="4">
    <source>
        <dbReference type="ARBA" id="ARBA00022496"/>
    </source>
</evidence>